<organism evidence="2 3">
    <name type="scientific">Echria macrotheca</name>
    <dbReference type="NCBI Taxonomy" id="438768"/>
    <lineage>
        <taxon>Eukaryota</taxon>
        <taxon>Fungi</taxon>
        <taxon>Dikarya</taxon>
        <taxon>Ascomycota</taxon>
        <taxon>Pezizomycotina</taxon>
        <taxon>Sordariomycetes</taxon>
        <taxon>Sordariomycetidae</taxon>
        <taxon>Sordariales</taxon>
        <taxon>Schizotheciaceae</taxon>
        <taxon>Echria</taxon>
    </lineage>
</organism>
<feature type="compositionally biased region" description="Polar residues" evidence="1">
    <location>
        <begin position="202"/>
        <end position="212"/>
    </location>
</feature>
<feature type="region of interest" description="Disordered" evidence="1">
    <location>
        <begin position="165"/>
        <end position="184"/>
    </location>
</feature>
<protein>
    <recommendedName>
        <fullName evidence="4">Zn(2)-C6 fungal-type domain-containing protein</fullName>
    </recommendedName>
</protein>
<gene>
    <name evidence="2" type="ORF">QBC47DRAFT_308519</name>
</gene>
<comment type="caution">
    <text evidence="2">The sequence shown here is derived from an EMBL/GenBank/DDBJ whole genome shotgun (WGS) entry which is preliminary data.</text>
</comment>
<feature type="region of interest" description="Disordered" evidence="1">
    <location>
        <begin position="233"/>
        <end position="257"/>
    </location>
</feature>
<evidence type="ECO:0000313" key="3">
    <source>
        <dbReference type="Proteomes" id="UP001239445"/>
    </source>
</evidence>
<dbReference type="PANTHER" id="PTHR35392:SF3">
    <property type="entry name" value="ZN(2)-C6 FUNGAL-TYPE DOMAIN-CONTAINING PROTEIN"/>
    <property type="match status" value="1"/>
</dbReference>
<feature type="region of interest" description="Disordered" evidence="1">
    <location>
        <begin position="45"/>
        <end position="65"/>
    </location>
</feature>
<evidence type="ECO:0008006" key="4">
    <source>
        <dbReference type="Google" id="ProtNLM"/>
    </source>
</evidence>
<name>A0AAJ0F7H2_9PEZI</name>
<feature type="region of interest" description="Disordered" evidence="1">
    <location>
        <begin position="89"/>
        <end position="111"/>
    </location>
</feature>
<keyword evidence="3" id="KW-1185">Reference proteome</keyword>
<feature type="region of interest" description="Disordered" evidence="1">
    <location>
        <begin position="193"/>
        <end position="213"/>
    </location>
</feature>
<accession>A0AAJ0F7H2</accession>
<evidence type="ECO:0000256" key="1">
    <source>
        <dbReference type="SAM" id="MobiDB-lite"/>
    </source>
</evidence>
<sequence length="679" mass="77293">MEFSAKDLEDIQRVAGLLNLTVDELIQQRRDSNHSSRIATQLLPAHQVTGGSSNAPASHSPLETSDVGASLTWQHVQVVGRHASFDVDSFDVDDHPSQVSGTSVTSGEPGHETDVILLNPHTAWYECDSGLWNLHEGALPEDATALEGDGGESFVSVTPMQLDLDPNEHGSAAPEPRNERETDGVGTDWAMVSSSPSSITSFQTPMSPTSSSADRRYHLIAPKTGRAVPIVVSHHSQSSANKVRKKRSPYQGAKKRDTHLTRQVHACVRCRMQRNRCIPDPTNPRGPCLTCQQKTVRMSRLPCLRYMVTDSTLFRTGLDYMPFYRSHPMIGPHHGDFHLERRWTGSPTKILHLGQLQGPFSFPVELREFIPPPNNTDVDLKGRPMYAVPWAIADPEAVVVAMNEYLDRGVTQYMYEYLDDTNSLVWDIFQQAYRASVFPIPNRMLQKTLRLWVACRFIESKWRCWADGGFQDSDIQQANPKDPFYDWASLPPYLDYQIASIIIHRVLTPLRKDVLRDLQATLNVHSPKDWYVTFLTSFILLQNYEMQMDFQRQFAQRREAKVLYLDMPLVRATNSGAKTILAHFHYCYKGQQLFTRGFDWTSPKVRRMARLDPEQTSFMAQCRDLVVERAPIFEQVNHSNEYHKRYWYTSQLFDPDWAPRDTLEHAPPVETPSEGSHVA</sequence>
<reference evidence="2" key="1">
    <citation type="submission" date="2023-06" db="EMBL/GenBank/DDBJ databases">
        <title>Genome-scale phylogeny and comparative genomics of the fungal order Sordariales.</title>
        <authorList>
            <consortium name="Lawrence Berkeley National Laboratory"/>
            <person name="Hensen N."/>
            <person name="Bonometti L."/>
            <person name="Westerberg I."/>
            <person name="Brannstrom I.O."/>
            <person name="Guillou S."/>
            <person name="Cros-Aarteil S."/>
            <person name="Calhoun S."/>
            <person name="Haridas S."/>
            <person name="Kuo A."/>
            <person name="Mondo S."/>
            <person name="Pangilinan J."/>
            <person name="Riley R."/>
            <person name="Labutti K."/>
            <person name="Andreopoulos B."/>
            <person name="Lipzen A."/>
            <person name="Chen C."/>
            <person name="Yanf M."/>
            <person name="Daum C."/>
            <person name="Ng V."/>
            <person name="Clum A."/>
            <person name="Steindorff A."/>
            <person name="Ohm R."/>
            <person name="Martin F."/>
            <person name="Silar P."/>
            <person name="Natvig D."/>
            <person name="Lalanne C."/>
            <person name="Gautier V."/>
            <person name="Ament-Velasquez S.L."/>
            <person name="Kruys A."/>
            <person name="Hutchinson M.I."/>
            <person name="Powell A.J."/>
            <person name="Barry K."/>
            <person name="Miller A.N."/>
            <person name="Grigoriev I.V."/>
            <person name="Debuchy R."/>
            <person name="Gladieux P."/>
            <person name="Thoren M.H."/>
            <person name="Johannesson H."/>
        </authorList>
    </citation>
    <scope>NUCLEOTIDE SEQUENCE</scope>
    <source>
        <strain evidence="2">PSN4</strain>
    </source>
</reference>
<dbReference type="PANTHER" id="PTHR35392">
    <property type="entry name" value="ZN(II)2CYS6 TRANSCRIPTION FACTOR (EUROFUNG)-RELATED-RELATED"/>
    <property type="match status" value="1"/>
</dbReference>
<dbReference type="AlphaFoldDB" id="A0AAJ0F7H2"/>
<dbReference type="EMBL" id="MU839843">
    <property type="protein sequence ID" value="KAK1751185.1"/>
    <property type="molecule type" value="Genomic_DNA"/>
</dbReference>
<dbReference type="InterPro" id="IPR052973">
    <property type="entry name" value="Fungal_sec-metab_reg_TF"/>
</dbReference>
<evidence type="ECO:0000313" key="2">
    <source>
        <dbReference type="EMBL" id="KAK1751185.1"/>
    </source>
</evidence>
<proteinExistence type="predicted"/>
<feature type="compositionally biased region" description="Polar residues" evidence="1">
    <location>
        <begin position="97"/>
        <end position="106"/>
    </location>
</feature>
<feature type="compositionally biased region" description="Polar residues" evidence="1">
    <location>
        <begin position="49"/>
        <end position="63"/>
    </location>
</feature>
<dbReference type="Proteomes" id="UP001239445">
    <property type="component" value="Unassembled WGS sequence"/>
</dbReference>